<dbReference type="Proteomes" id="UP001387364">
    <property type="component" value="Chromosome"/>
</dbReference>
<evidence type="ECO:0000313" key="1">
    <source>
        <dbReference type="EMBL" id="WXB91589.1"/>
    </source>
</evidence>
<keyword evidence="2" id="KW-1185">Reference proteome</keyword>
<name>A0ABZ2N282_9BACI</name>
<sequence length="87" mass="10106">MSTISQWNEIKNTALTLKELDDYLQSISESKSIFNVTEKQWKNWRQGDFVYFSYIINEKPVMLKMDLMLDHGVSPSTIVKVVGCETI</sequence>
<dbReference type="RefSeq" id="WP_338749225.1">
    <property type="nucleotide sequence ID" value="NZ_CP147404.1"/>
</dbReference>
<proteinExistence type="predicted"/>
<gene>
    <name evidence="1" type="ORF">WDJ61_09890</name>
</gene>
<reference evidence="1 2" key="1">
    <citation type="submission" date="2024-02" db="EMBL/GenBank/DDBJ databases">
        <title>Seven novel Bacillus-like species.</title>
        <authorList>
            <person name="Liu G."/>
        </authorList>
    </citation>
    <scope>NUCLEOTIDE SEQUENCE [LARGE SCALE GENOMIC DNA]</scope>
    <source>
        <strain evidence="1 2">FJAT-52991</strain>
    </source>
</reference>
<protein>
    <submittedName>
        <fullName evidence="1">Uncharacterized protein</fullName>
    </submittedName>
</protein>
<organism evidence="1 2">
    <name type="scientific">Bacillus kandeliae</name>
    <dbReference type="NCBI Taxonomy" id="3129297"/>
    <lineage>
        <taxon>Bacteria</taxon>
        <taxon>Bacillati</taxon>
        <taxon>Bacillota</taxon>
        <taxon>Bacilli</taxon>
        <taxon>Bacillales</taxon>
        <taxon>Bacillaceae</taxon>
        <taxon>Bacillus</taxon>
    </lineage>
</organism>
<accession>A0ABZ2N282</accession>
<dbReference type="EMBL" id="CP147404">
    <property type="protein sequence ID" value="WXB91589.1"/>
    <property type="molecule type" value="Genomic_DNA"/>
</dbReference>
<evidence type="ECO:0000313" key="2">
    <source>
        <dbReference type="Proteomes" id="UP001387364"/>
    </source>
</evidence>